<dbReference type="Proteomes" id="UP001152803">
    <property type="component" value="Unassembled WGS sequence"/>
</dbReference>
<accession>A0A9Q1I052</accession>
<sequence length="72" mass="8241">LLFSSPEPFIPFTPVAPLFPSPLPLLSCCFIDFCLWIPVYDPCLRLDSACFFWTLYLCPVFGLKKENHGGIW</sequence>
<evidence type="ECO:0000313" key="1">
    <source>
        <dbReference type="EMBL" id="KAJ8275554.1"/>
    </source>
</evidence>
<feature type="non-terminal residue" evidence="1">
    <location>
        <position position="1"/>
    </location>
</feature>
<dbReference type="AlphaFoldDB" id="A0A9Q1I052"/>
<evidence type="ECO:0000313" key="2">
    <source>
        <dbReference type="Proteomes" id="UP001152803"/>
    </source>
</evidence>
<comment type="caution">
    <text evidence="1">The sequence shown here is derived from an EMBL/GenBank/DDBJ whole genome shotgun (WGS) entry which is preliminary data.</text>
</comment>
<keyword evidence="2" id="KW-1185">Reference proteome</keyword>
<proteinExistence type="predicted"/>
<organism evidence="1 2">
    <name type="scientific">Conger conger</name>
    <name type="common">Conger eel</name>
    <name type="synonym">Muraena conger</name>
    <dbReference type="NCBI Taxonomy" id="82655"/>
    <lineage>
        <taxon>Eukaryota</taxon>
        <taxon>Metazoa</taxon>
        <taxon>Chordata</taxon>
        <taxon>Craniata</taxon>
        <taxon>Vertebrata</taxon>
        <taxon>Euteleostomi</taxon>
        <taxon>Actinopterygii</taxon>
        <taxon>Neopterygii</taxon>
        <taxon>Teleostei</taxon>
        <taxon>Anguilliformes</taxon>
        <taxon>Congridae</taxon>
        <taxon>Conger</taxon>
    </lineage>
</organism>
<name>A0A9Q1I052_CONCO</name>
<reference evidence="1" key="1">
    <citation type="journal article" date="2023" name="Science">
        <title>Genome structures resolve the early diversification of teleost fishes.</title>
        <authorList>
            <person name="Parey E."/>
            <person name="Louis A."/>
            <person name="Montfort J."/>
            <person name="Bouchez O."/>
            <person name="Roques C."/>
            <person name="Iampietro C."/>
            <person name="Lluch J."/>
            <person name="Castinel A."/>
            <person name="Donnadieu C."/>
            <person name="Desvignes T."/>
            <person name="Floi Bucao C."/>
            <person name="Jouanno E."/>
            <person name="Wen M."/>
            <person name="Mejri S."/>
            <person name="Dirks R."/>
            <person name="Jansen H."/>
            <person name="Henkel C."/>
            <person name="Chen W.J."/>
            <person name="Zahm M."/>
            <person name="Cabau C."/>
            <person name="Klopp C."/>
            <person name="Thompson A.W."/>
            <person name="Robinson-Rechavi M."/>
            <person name="Braasch I."/>
            <person name="Lecointre G."/>
            <person name="Bobe J."/>
            <person name="Postlethwait J.H."/>
            <person name="Berthelot C."/>
            <person name="Roest Crollius H."/>
            <person name="Guiguen Y."/>
        </authorList>
    </citation>
    <scope>NUCLEOTIDE SEQUENCE</scope>
    <source>
        <strain evidence="1">Concon-B</strain>
    </source>
</reference>
<gene>
    <name evidence="1" type="ORF">COCON_G00073060</name>
</gene>
<protein>
    <submittedName>
        <fullName evidence="1">Uncharacterized protein</fullName>
    </submittedName>
</protein>
<dbReference type="EMBL" id="JAFJMO010000005">
    <property type="protein sequence ID" value="KAJ8275554.1"/>
    <property type="molecule type" value="Genomic_DNA"/>
</dbReference>